<accession>A0A5D4MC26</accession>
<evidence type="ECO:0000313" key="2">
    <source>
        <dbReference type="Proteomes" id="UP000325182"/>
    </source>
</evidence>
<organism evidence="1 2">
    <name type="scientific">Rossellomorea vietnamensis</name>
    <dbReference type="NCBI Taxonomy" id="218284"/>
    <lineage>
        <taxon>Bacteria</taxon>
        <taxon>Bacillati</taxon>
        <taxon>Bacillota</taxon>
        <taxon>Bacilli</taxon>
        <taxon>Bacillales</taxon>
        <taxon>Bacillaceae</taxon>
        <taxon>Rossellomorea</taxon>
    </lineage>
</organism>
<dbReference type="Proteomes" id="UP000325182">
    <property type="component" value="Unassembled WGS sequence"/>
</dbReference>
<comment type="caution">
    <text evidence="1">The sequence shown here is derived from an EMBL/GenBank/DDBJ whole genome shotgun (WGS) entry which is preliminary data.</text>
</comment>
<name>A0A5D4MC26_9BACI</name>
<sequence length="326" mass="37834">MMEDQAIRLREDFLILLNPRIKNEVIVLDKNEEKIILKFKVNESFLRYSLDFESVIRHFTTIQELSGRLEGRLVLKLLSNYPHLFETRDFDDQDVKKDFIQYEFDRTIDMQTLFETYRDHRGERCIYIIWGINETSLALIQALEKADMEVKIMPPTKEEAEDLQFKKLLSMNGSGNEGTEDFVQSLISSRNIEEYSEELHSGHKVFILDNRLLDQGIITGEEYSKAAGEGLVIHYGFYSDEFLIGPLVINEESCDYGDFKRNFKGVTALPALPQTLVTAGLISRILYYLEKDTLKYLAEDVQLPINQVFAFNNYSFNSTIINIEGE</sequence>
<proteinExistence type="predicted"/>
<gene>
    <name evidence="1" type="ORF">FZC84_14125</name>
</gene>
<dbReference type="EMBL" id="VTEG01000010">
    <property type="protein sequence ID" value="TYR98565.1"/>
    <property type="molecule type" value="Genomic_DNA"/>
</dbReference>
<dbReference type="RefSeq" id="WP_148954334.1">
    <property type="nucleotide sequence ID" value="NZ_VTEG01000010.1"/>
</dbReference>
<evidence type="ECO:0000313" key="1">
    <source>
        <dbReference type="EMBL" id="TYR98565.1"/>
    </source>
</evidence>
<dbReference type="AlphaFoldDB" id="A0A5D4MC26"/>
<protein>
    <submittedName>
        <fullName evidence="1">Uncharacterized protein</fullName>
    </submittedName>
</protein>
<reference evidence="1 2" key="1">
    <citation type="submission" date="2019-08" db="EMBL/GenBank/DDBJ databases">
        <title>Bacillus genomes from the desert of Cuatro Cienegas, Coahuila.</title>
        <authorList>
            <person name="Olmedo-Alvarez G."/>
        </authorList>
    </citation>
    <scope>NUCLEOTIDE SEQUENCE [LARGE SCALE GENOMIC DNA]</scope>
    <source>
        <strain evidence="1 2">CH128b_4D</strain>
    </source>
</reference>